<comment type="caution">
    <text evidence="1">The sequence shown here is derived from an EMBL/GenBank/DDBJ whole genome shotgun (WGS) entry which is preliminary data.</text>
</comment>
<sequence length="429" mass="48642">MTEVIPFRGLLYDPGRVAMEDVIAPPYDIITPQRQDALYLKSQFNIARVECGKEFADDTDICNKYFRASESLKGWLTDGIIKFEDQPAFYLYETDYSVEGKQIAMRGVFAAVKLVQHGEGIYPHEMTKAKPKLDRLNLMRACCANISPIFAIYNDPDKGLDTLYAKILNTKPYFEFDDDDSIHHKCWIINAPDDVAAISANLSGNDLFIADGHHRYETALEYQRIMRQQCPLKAGASDTQRKDYDYVMMLLVNAAEGGLTILPTHRLINLHHNGAPKDPITTLKEQFTVEHITTPALHKTALSTRYAINVAIDGQPHTFGLYLHGHEGFYVLRYNGQQLHGLDATDVVMLHNVVFKQLFDINDFGYEMDTAKTIDMVRDGQFKAAFILNPTRVEDIRLSAQTGVKMPPKSTYFYPKIPTGLVINYLQDL</sequence>
<dbReference type="Proteomes" id="UP001196980">
    <property type="component" value="Unassembled WGS sequence"/>
</dbReference>
<reference evidence="1 2" key="1">
    <citation type="journal article" date="2020" name="J Geophys Res Biogeosci">
        <title>Magnetotaxis as an Adaptation to Enable Bacterial Shuttling of Microbial Sulfur and Sulfur Cycling Across Aquatic Oxic#Anoxic Interfaces.</title>
        <authorList>
            <person name="Li J."/>
            <person name="Liu P."/>
            <person name="Wang J."/>
            <person name="Roberts A.P."/>
            <person name="Pan Y."/>
        </authorList>
    </citation>
    <scope>NUCLEOTIDE SEQUENCE [LARGE SCALE GENOMIC DNA]</scope>
    <source>
        <strain evidence="1 2">MYR-1_YQ</strain>
    </source>
</reference>
<protein>
    <submittedName>
        <fullName evidence="1">DUF1015 domain-containing protein</fullName>
    </submittedName>
</protein>
<evidence type="ECO:0000313" key="1">
    <source>
        <dbReference type="EMBL" id="MBV6341891.1"/>
    </source>
</evidence>
<evidence type="ECO:0000313" key="2">
    <source>
        <dbReference type="Proteomes" id="UP001196980"/>
    </source>
</evidence>
<dbReference type="PIRSF" id="PIRSF033563">
    <property type="entry name" value="UCP033563"/>
    <property type="match status" value="1"/>
</dbReference>
<dbReference type="Pfam" id="PF06245">
    <property type="entry name" value="DUF1015"/>
    <property type="match status" value="1"/>
</dbReference>
<dbReference type="PANTHER" id="PTHR36454:SF1">
    <property type="entry name" value="DUF1015 DOMAIN-CONTAINING PROTEIN"/>
    <property type="match status" value="1"/>
</dbReference>
<dbReference type="EMBL" id="JABXWD010000164">
    <property type="protein sequence ID" value="MBV6341891.1"/>
    <property type="molecule type" value="Genomic_DNA"/>
</dbReference>
<name>A0ABS6RZ92_9BACT</name>
<dbReference type="InterPro" id="IPR008323">
    <property type="entry name" value="UCP033563"/>
</dbReference>
<proteinExistence type="predicted"/>
<dbReference type="PANTHER" id="PTHR36454">
    <property type="entry name" value="LMO2823 PROTEIN"/>
    <property type="match status" value="1"/>
</dbReference>
<dbReference type="RefSeq" id="WP_218252521.1">
    <property type="nucleotide sequence ID" value="NZ_JABXWD010000164.1"/>
</dbReference>
<keyword evidence="2" id="KW-1185">Reference proteome</keyword>
<accession>A0ABS6RZ92</accession>
<organism evidence="1 2">
    <name type="scientific">Candidatus Magnetobacterium casense</name>
    <dbReference type="NCBI Taxonomy" id="1455061"/>
    <lineage>
        <taxon>Bacteria</taxon>
        <taxon>Pseudomonadati</taxon>
        <taxon>Nitrospirota</taxon>
        <taxon>Thermodesulfovibrionia</taxon>
        <taxon>Thermodesulfovibrionales</taxon>
        <taxon>Candidatus Magnetobacteriaceae</taxon>
        <taxon>Candidatus Magnetobacterium</taxon>
    </lineage>
</organism>
<gene>
    <name evidence="1" type="ORF">HWQ67_09865</name>
</gene>